<evidence type="ECO:0000313" key="12">
    <source>
        <dbReference type="Proteomes" id="UP000655225"/>
    </source>
</evidence>
<evidence type="ECO:0000256" key="5">
    <source>
        <dbReference type="ARBA" id="ARBA00023125"/>
    </source>
</evidence>
<comment type="caution">
    <text evidence="11">The sequence shown here is derived from an EMBL/GenBank/DDBJ whole genome shotgun (WGS) entry which is preliminary data.</text>
</comment>
<evidence type="ECO:0000313" key="11">
    <source>
        <dbReference type="EMBL" id="KAF8413916.1"/>
    </source>
</evidence>
<organism evidence="11 12">
    <name type="scientific">Tetracentron sinense</name>
    <name type="common">Spur-leaf</name>
    <dbReference type="NCBI Taxonomy" id="13715"/>
    <lineage>
        <taxon>Eukaryota</taxon>
        <taxon>Viridiplantae</taxon>
        <taxon>Streptophyta</taxon>
        <taxon>Embryophyta</taxon>
        <taxon>Tracheophyta</taxon>
        <taxon>Spermatophyta</taxon>
        <taxon>Magnoliopsida</taxon>
        <taxon>Trochodendrales</taxon>
        <taxon>Trochodendraceae</taxon>
        <taxon>Tetracentron</taxon>
    </lineage>
</organism>
<dbReference type="InterPro" id="IPR003851">
    <property type="entry name" value="Znf_Dof"/>
</dbReference>
<evidence type="ECO:0000256" key="1">
    <source>
        <dbReference type="ARBA" id="ARBA00022723"/>
    </source>
</evidence>
<comment type="subcellular location">
    <subcellularLocation>
        <location evidence="8 9">Nucleus</location>
    </subcellularLocation>
</comment>
<evidence type="ECO:0000256" key="9">
    <source>
        <dbReference type="RuleBase" id="RU369094"/>
    </source>
</evidence>
<evidence type="ECO:0000256" key="7">
    <source>
        <dbReference type="ARBA" id="ARBA00023242"/>
    </source>
</evidence>
<dbReference type="PANTHER" id="PTHR31992">
    <property type="entry name" value="DOF ZINC FINGER PROTEIN DOF1.4-RELATED"/>
    <property type="match status" value="1"/>
</dbReference>
<evidence type="ECO:0000256" key="6">
    <source>
        <dbReference type="ARBA" id="ARBA00023163"/>
    </source>
</evidence>
<dbReference type="GO" id="GO:0003700">
    <property type="term" value="F:DNA-binding transcription factor activity"/>
    <property type="evidence" value="ECO:0007669"/>
    <property type="project" value="UniProtKB-UniRule"/>
</dbReference>
<keyword evidence="12" id="KW-1185">Reference proteome</keyword>
<dbReference type="OrthoDB" id="1927254at2759"/>
<evidence type="ECO:0000259" key="10">
    <source>
        <dbReference type="PROSITE" id="PS50884"/>
    </source>
</evidence>
<dbReference type="PROSITE" id="PS01361">
    <property type="entry name" value="ZF_DOF_1"/>
    <property type="match status" value="1"/>
</dbReference>
<accession>A0A835A3J9</accession>
<dbReference type="GO" id="GO:0003677">
    <property type="term" value="F:DNA binding"/>
    <property type="evidence" value="ECO:0007669"/>
    <property type="project" value="UniProtKB-UniRule"/>
</dbReference>
<dbReference type="AlphaFoldDB" id="A0A835A3J9"/>
<dbReference type="PANTHER" id="PTHR31992:SF97">
    <property type="entry name" value="DOF ZINC FINGER PROTEIN"/>
    <property type="match status" value="1"/>
</dbReference>
<keyword evidence="2 8" id="KW-0863">Zinc-finger</keyword>
<evidence type="ECO:0000256" key="4">
    <source>
        <dbReference type="ARBA" id="ARBA00023015"/>
    </source>
</evidence>
<dbReference type="OMA" id="TINMAIQ"/>
<keyword evidence="3 9" id="KW-0862">Zinc</keyword>
<proteinExistence type="predicted"/>
<evidence type="ECO:0000256" key="2">
    <source>
        <dbReference type="ARBA" id="ARBA00022771"/>
    </source>
</evidence>
<comment type="function">
    <text evidence="9">Transcription factor that binds specifically to a 5'-AA[AG]G-3' consensus core sequence.</text>
</comment>
<dbReference type="PROSITE" id="PS50884">
    <property type="entry name" value="ZF_DOF_2"/>
    <property type="match status" value="1"/>
</dbReference>
<keyword evidence="7 8" id="KW-0539">Nucleus</keyword>
<keyword evidence="6 9" id="KW-0804">Transcription</keyword>
<name>A0A835A3J9_TETSI</name>
<keyword evidence="4 9" id="KW-0805">Transcription regulation</keyword>
<evidence type="ECO:0000256" key="8">
    <source>
        <dbReference type="PROSITE-ProRule" id="PRU00071"/>
    </source>
</evidence>
<dbReference type="GO" id="GO:0005634">
    <property type="term" value="C:nucleus"/>
    <property type="evidence" value="ECO:0007669"/>
    <property type="project" value="UniProtKB-SubCell"/>
</dbReference>
<dbReference type="Proteomes" id="UP000655225">
    <property type="component" value="Unassembled WGS sequence"/>
</dbReference>
<evidence type="ECO:0000256" key="3">
    <source>
        <dbReference type="ARBA" id="ARBA00022833"/>
    </source>
</evidence>
<protein>
    <recommendedName>
        <fullName evidence="9">Dof zinc finger protein</fullName>
    </recommendedName>
</protein>
<keyword evidence="5 8" id="KW-0238">DNA-binding</keyword>
<reference evidence="11 12" key="1">
    <citation type="submission" date="2020-04" db="EMBL/GenBank/DDBJ databases">
        <title>Plant Genome Project.</title>
        <authorList>
            <person name="Zhang R.-G."/>
        </authorList>
    </citation>
    <scope>NUCLEOTIDE SEQUENCE [LARGE SCALE GENOMIC DNA]</scope>
    <source>
        <strain evidence="11">YNK0</strain>
        <tissue evidence="11">Leaf</tissue>
    </source>
</reference>
<feature type="domain" description="Dof-type" evidence="10">
    <location>
        <begin position="46"/>
        <end position="100"/>
    </location>
</feature>
<keyword evidence="1 9" id="KW-0479">Metal-binding</keyword>
<gene>
    <name evidence="11" type="ORF">HHK36_001912</name>
</gene>
<dbReference type="EMBL" id="JABCRI010000001">
    <property type="protein sequence ID" value="KAF8413916.1"/>
    <property type="molecule type" value="Genomic_DNA"/>
</dbReference>
<dbReference type="Pfam" id="PF02701">
    <property type="entry name" value="Zn_ribbon_Dof"/>
    <property type="match status" value="1"/>
</dbReference>
<dbReference type="GO" id="GO:0008270">
    <property type="term" value="F:zinc ion binding"/>
    <property type="evidence" value="ECO:0007669"/>
    <property type="project" value="UniProtKB-KW"/>
</dbReference>
<dbReference type="InterPro" id="IPR045174">
    <property type="entry name" value="Dof"/>
</dbReference>
<sequence length="280" mass="31363">MGLSSKQVSIDGLDWEQTLLRAGALELPKPPKAIQQQQQQQSSTPLKCPRCDSANTKFCYYNNYNKSQPRHFCKACRRHWTKGGTLRNVPVGGGRKNKRLKTCNNSGNNKNTINMAIQPQQQQQQQRQHLPHALGDQKNISEILYKTLLQPPSLLQPDCIKNNSNRDSSNYNSFLGSTASLPSIPNLPFTSLSSFDGDQAAPISAAFQSSNVYNYNGGTETAQNSTVTTSTTNTMTPLWQMPTTNSFMDSMSYWSWDDLATFMSTELKQPWDDSQNKLPQ</sequence>